<dbReference type="EMBL" id="NSKB01000001">
    <property type="protein sequence ID" value="PAU79555.1"/>
    <property type="molecule type" value="Genomic_DNA"/>
</dbReference>
<comment type="similarity">
    <text evidence="3">Belongs to the COX11/CtaG family.</text>
</comment>
<evidence type="ECO:0000256" key="1">
    <source>
        <dbReference type="ARBA" id="ARBA00004007"/>
    </source>
</evidence>
<gene>
    <name evidence="11" type="ORF">CK498_01845</name>
</gene>
<keyword evidence="6" id="KW-0735">Signal-anchor</keyword>
<dbReference type="Gene3D" id="2.60.370.10">
    <property type="entry name" value="Ctag/Cox11"/>
    <property type="match status" value="1"/>
</dbReference>
<accession>A0A2A2F4N4</accession>
<evidence type="ECO:0000256" key="7">
    <source>
        <dbReference type="ARBA" id="ARBA00022989"/>
    </source>
</evidence>
<evidence type="ECO:0000256" key="3">
    <source>
        <dbReference type="ARBA" id="ARBA00009620"/>
    </source>
</evidence>
<comment type="function">
    <text evidence="1">Exerts its effect at some terminal stage of cytochrome c oxidase synthesis, probably by being involved in the insertion of the copper B into subunit I.</text>
</comment>
<dbReference type="PIRSF" id="PIRSF005413">
    <property type="entry name" value="COX11"/>
    <property type="match status" value="1"/>
</dbReference>
<protein>
    <recommendedName>
        <fullName evidence="4">Cytochrome c oxidase assembly protein CtaG</fullName>
    </recommendedName>
</protein>
<comment type="caution">
    <text evidence="11">The sequence shown here is derived from an EMBL/GenBank/DDBJ whole genome shotgun (WGS) entry which is preliminary data.</text>
</comment>
<evidence type="ECO:0000313" key="11">
    <source>
        <dbReference type="EMBL" id="PAU79555.1"/>
    </source>
</evidence>
<keyword evidence="5 10" id="KW-0812">Transmembrane</keyword>
<dbReference type="GO" id="GO:0005507">
    <property type="term" value="F:copper ion binding"/>
    <property type="evidence" value="ECO:0007669"/>
    <property type="project" value="InterPro"/>
</dbReference>
<dbReference type="Proteomes" id="UP000217771">
    <property type="component" value="Unassembled WGS sequence"/>
</dbReference>
<dbReference type="RefSeq" id="WP_095619565.1">
    <property type="nucleotide sequence ID" value="NZ_NSKB01000001.1"/>
</dbReference>
<dbReference type="GO" id="GO:0005886">
    <property type="term" value="C:plasma membrane"/>
    <property type="evidence" value="ECO:0007669"/>
    <property type="project" value="UniProtKB-SubCell"/>
</dbReference>
<dbReference type="NCBIfam" id="NF003465">
    <property type="entry name" value="PRK05089.1"/>
    <property type="match status" value="1"/>
</dbReference>
<dbReference type="Pfam" id="PF04442">
    <property type="entry name" value="CtaG_Cox11"/>
    <property type="match status" value="1"/>
</dbReference>
<dbReference type="InterPro" id="IPR007533">
    <property type="entry name" value="Cyt_c_oxidase_assmbl_CtaG"/>
</dbReference>
<keyword evidence="9 10" id="KW-0472">Membrane</keyword>
<feature type="transmembrane region" description="Helical" evidence="10">
    <location>
        <begin position="12"/>
        <end position="29"/>
    </location>
</feature>
<evidence type="ECO:0000256" key="2">
    <source>
        <dbReference type="ARBA" id="ARBA00004382"/>
    </source>
</evidence>
<dbReference type="AlphaFoldDB" id="A0A2A2F4N4"/>
<evidence type="ECO:0000256" key="9">
    <source>
        <dbReference type="ARBA" id="ARBA00023136"/>
    </source>
</evidence>
<comment type="subcellular location">
    <subcellularLocation>
        <location evidence="2">Cell inner membrane</location>
        <topology evidence="2">Single-pass type II membrane protein</topology>
        <orientation evidence="2">Periplasmic side</orientation>
    </subcellularLocation>
</comment>
<name>A0A2A2F4N4_9GAMM</name>
<evidence type="ECO:0000256" key="10">
    <source>
        <dbReference type="SAM" id="Phobius"/>
    </source>
</evidence>
<keyword evidence="7 10" id="KW-1133">Transmembrane helix</keyword>
<dbReference type="InterPro" id="IPR023471">
    <property type="entry name" value="CtaG/Cox11_dom_sf"/>
</dbReference>
<proteinExistence type="inferred from homology"/>
<keyword evidence="8" id="KW-0186">Copper</keyword>
<evidence type="ECO:0000313" key="12">
    <source>
        <dbReference type="Proteomes" id="UP000217771"/>
    </source>
</evidence>
<evidence type="ECO:0000256" key="4">
    <source>
        <dbReference type="ARBA" id="ARBA00015384"/>
    </source>
</evidence>
<reference evidence="11 12" key="1">
    <citation type="submission" date="2017-08" db="EMBL/GenBank/DDBJ databases">
        <title>Halomonas alkalisoli sp. nov., isolated from saline alkaline soil.</title>
        <authorList>
            <person name="Wang D."/>
            <person name="Zhang G."/>
        </authorList>
    </citation>
    <scope>NUCLEOTIDE SEQUENCE [LARGE SCALE GENOMIC DNA]</scope>
    <source>
        <strain evidence="11 12">WRN001</strain>
    </source>
</reference>
<evidence type="ECO:0000256" key="8">
    <source>
        <dbReference type="ARBA" id="ARBA00023008"/>
    </source>
</evidence>
<evidence type="ECO:0000256" key="6">
    <source>
        <dbReference type="ARBA" id="ARBA00022968"/>
    </source>
</evidence>
<organism evidence="11 12">
    <name type="scientific">Halomonas salipaludis</name>
    <dbReference type="NCBI Taxonomy" id="2032625"/>
    <lineage>
        <taxon>Bacteria</taxon>
        <taxon>Pseudomonadati</taxon>
        <taxon>Pseudomonadota</taxon>
        <taxon>Gammaproteobacteria</taxon>
        <taxon>Oceanospirillales</taxon>
        <taxon>Halomonadaceae</taxon>
        <taxon>Halomonas</taxon>
    </lineage>
</organism>
<keyword evidence="12" id="KW-1185">Reference proteome</keyword>
<dbReference type="OrthoDB" id="9804841at2"/>
<evidence type="ECO:0000256" key="5">
    <source>
        <dbReference type="ARBA" id="ARBA00022692"/>
    </source>
</evidence>
<dbReference type="SUPFAM" id="SSF110111">
    <property type="entry name" value="Ctag/Cox11"/>
    <property type="match status" value="1"/>
</dbReference>
<dbReference type="PANTHER" id="PTHR21320">
    <property type="entry name" value="CYTOCHROME C OXIDASE ASSEMBLY PROTEIN COX11-RELATED"/>
    <property type="match status" value="1"/>
</dbReference>
<sequence length="188" mass="20991">MNPVQRTVFRSVLVLIGMFAFAFALVPLYDVFCRITGVNGKVDERAQSLISEEVDQSRWVTVQFITRSGSGLPWILDVEQRQVRVHPGQPTEIDFVFTNRSGVAQSGRAVPSVSPSRASRHLRKVNCFCFEEQRLEAGERIELPLVFQLTRDLPEDVNTVTLVYTLYPVDEDKAQLQAQAAPAPGGDA</sequence>
<dbReference type="PANTHER" id="PTHR21320:SF3">
    <property type="entry name" value="CYTOCHROME C OXIDASE ASSEMBLY PROTEIN COX11, MITOCHONDRIAL-RELATED"/>
    <property type="match status" value="1"/>
</dbReference>